<dbReference type="SUPFAM" id="SSF53335">
    <property type="entry name" value="S-adenosyl-L-methionine-dependent methyltransferases"/>
    <property type="match status" value="1"/>
</dbReference>
<dbReference type="Pfam" id="PF05050">
    <property type="entry name" value="Methyltransf_21"/>
    <property type="match status" value="1"/>
</dbReference>
<organism evidence="2 3">
    <name type="scientific">Candidatus Protofrankia datiscae</name>
    <dbReference type="NCBI Taxonomy" id="2716812"/>
    <lineage>
        <taxon>Bacteria</taxon>
        <taxon>Bacillati</taxon>
        <taxon>Actinomycetota</taxon>
        <taxon>Actinomycetes</taxon>
        <taxon>Frankiales</taxon>
        <taxon>Frankiaceae</taxon>
        <taxon>Protofrankia</taxon>
    </lineage>
</organism>
<proteinExistence type="predicted"/>
<dbReference type="InterPro" id="IPR052514">
    <property type="entry name" value="SAM-dependent_MTase"/>
</dbReference>
<dbReference type="InterPro" id="IPR029063">
    <property type="entry name" value="SAM-dependent_MTases_sf"/>
</dbReference>
<dbReference type="STRING" id="656024.FsymDg_1174"/>
<dbReference type="InterPro" id="IPR006342">
    <property type="entry name" value="FkbM_mtfrase"/>
</dbReference>
<gene>
    <name evidence="2" type="ordered locus">FsymDg_1174</name>
</gene>
<evidence type="ECO:0000259" key="1">
    <source>
        <dbReference type="Pfam" id="PF05050"/>
    </source>
</evidence>
<dbReference type="PANTHER" id="PTHR34203">
    <property type="entry name" value="METHYLTRANSFERASE, FKBM FAMILY PROTEIN"/>
    <property type="match status" value="1"/>
</dbReference>
<evidence type="ECO:0000313" key="2">
    <source>
        <dbReference type="EMBL" id="AEH08669.1"/>
    </source>
</evidence>
<dbReference type="GO" id="GO:0032259">
    <property type="term" value="P:methylation"/>
    <property type="evidence" value="ECO:0007669"/>
    <property type="project" value="UniProtKB-KW"/>
</dbReference>
<dbReference type="HOGENOM" id="CLU_082597_0_0_11"/>
<keyword evidence="2" id="KW-0808">Transferase</keyword>
<dbReference type="Gene3D" id="3.40.50.150">
    <property type="entry name" value="Vaccinia Virus protein VP39"/>
    <property type="match status" value="1"/>
</dbReference>
<keyword evidence="2" id="KW-0489">Methyltransferase</keyword>
<dbReference type="Proteomes" id="UP000001549">
    <property type="component" value="Chromosome"/>
</dbReference>
<sequence length="276" mass="30769">MSETAVKNSGHHIGKEPFLTVVNVLAELAPDRMFAAAVAVAHRRFEPILRRVGTFVTPRQTALDVGAWYGPWSHWMSRHARRVVTVEPNPELAAFVTRTCRPNVTVVPKAASDVEGFAELWLPPGGRGTEGRACLLPQGCGHAERTGHTEHTVKVETVRLDSLDVDDVGLVKIDVEGHELAVLRGAEGIIRRWRPNLVVEIEDSRSPAAATLELLRSWHYRGWFLDRGRMRPLDDFDLVGHQREMAPLAHHGYLRAVLTGSGHRYVNTILFLPSSR</sequence>
<dbReference type="GO" id="GO:0008168">
    <property type="term" value="F:methyltransferase activity"/>
    <property type="evidence" value="ECO:0007669"/>
    <property type="project" value="UniProtKB-KW"/>
</dbReference>
<name>F8AZJ3_9ACTN</name>
<dbReference type="KEGG" id="fsy:FsymDg_1174"/>
<dbReference type="eggNOG" id="COG2242">
    <property type="taxonomic scope" value="Bacteria"/>
</dbReference>
<dbReference type="PANTHER" id="PTHR34203:SF13">
    <property type="entry name" value="EXPRESSED PROTEIN"/>
    <property type="match status" value="1"/>
</dbReference>
<keyword evidence="3" id="KW-1185">Reference proteome</keyword>
<feature type="domain" description="Methyltransferase FkbM" evidence="1">
    <location>
        <begin position="64"/>
        <end position="221"/>
    </location>
</feature>
<dbReference type="EMBL" id="CP002801">
    <property type="protein sequence ID" value="AEH08669.1"/>
    <property type="molecule type" value="Genomic_DNA"/>
</dbReference>
<accession>F8AZJ3</accession>
<protein>
    <submittedName>
        <fullName evidence="2">Methyltransferase FkbM family</fullName>
    </submittedName>
</protein>
<reference evidence="2 3" key="1">
    <citation type="submission" date="2011-05" db="EMBL/GenBank/DDBJ databases">
        <title>Complete sequence of chromosome of Frankia symbiont of Datisca glomerata.</title>
        <authorList>
            <consortium name="US DOE Joint Genome Institute"/>
            <person name="Lucas S."/>
            <person name="Han J."/>
            <person name="Lapidus A."/>
            <person name="Cheng J.-F."/>
            <person name="Goodwin L."/>
            <person name="Pitluck S."/>
            <person name="Peters L."/>
            <person name="Mikhailova N."/>
            <person name="Chertkov O."/>
            <person name="Teshima H."/>
            <person name="Han C."/>
            <person name="Tapia R."/>
            <person name="Land M."/>
            <person name="Hauser L."/>
            <person name="Kyrpides N."/>
            <person name="Ivanova N."/>
            <person name="Pagani I."/>
            <person name="Berry A."/>
            <person name="Pawlowski K."/>
            <person name="Persson T."/>
            <person name="Vanden Heuvel B."/>
            <person name="Benson D."/>
            <person name="Woyke T."/>
        </authorList>
    </citation>
    <scope>NUCLEOTIDE SEQUENCE [LARGE SCALE GENOMIC DNA]</scope>
    <source>
        <strain evidence="3">4085684</strain>
    </source>
</reference>
<dbReference type="AlphaFoldDB" id="F8AZJ3"/>
<evidence type="ECO:0000313" key="3">
    <source>
        <dbReference type="Proteomes" id="UP000001549"/>
    </source>
</evidence>
<dbReference type="NCBIfam" id="TIGR01444">
    <property type="entry name" value="fkbM_fam"/>
    <property type="match status" value="1"/>
</dbReference>